<evidence type="ECO:0000313" key="2">
    <source>
        <dbReference type="Proteomes" id="UP001165422"/>
    </source>
</evidence>
<evidence type="ECO:0000313" key="1">
    <source>
        <dbReference type="EMBL" id="MCC9296825.1"/>
    </source>
</evidence>
<comment type="caution">
    <text evidence="1">The sequence shown here is derived from an EMBL/GenBank/DDBJ whole genome shotgun (WGS) entry which is preliminary data.</text>
</comment>
<dbReference type="RefSeq" id="WP_150356314.1">
    <property type="nucleotide sequence ID" value="NZ_JAJJPB010000054.1"/>
</dbReference>
<organism evidence="1 2">
    <name type="scientific">Clostridium aromativorans</name>
    <dbReference type="NCBI Taxonomy" id="2836848"/>
    <lineage>
        <taxon>Bacteria</taxon>
        <taxon>Bacillati</taxon>
        <taxon>Bacillota</taxon>
        <taxon>Clostridia</taxon>
        <taxon>Eubacteriales</taxon>
        <taxon>Clostridiaceae</taxon>
        <taxon>Clostridium</taxon>
    </lineage>
</organism>
<proteinExistence type="predicted"/>
<accession>A0ABS8NCK4</accession>
<sequence>MSTDFAKIKATIEDKINKKFISTDLSDQEIEMIKQIQLYSLDIVIDVLKEYETSQTCHPYYPLRFE</sequence>
<protein>
    <submittedName>
        <fullName evidence="1">Uncharacterized protein</fullName>
    </submittedName>
</protein>
<reference evidence="1" key="1">
    <citation type="submission" date="2021-11" db="EMBL/GenBank/DDBJ databases">
        <authorList>
            <person name="Qingchun L."/>
            <person name="Dong Z."/>
            <person name="Zongwei Q."/>
            <person name="Jia Z."/>
            <person name="Duotao L."/>
        </authorList>
    </citation>
    <scope>NUCLEOTIDE SEQUENCE</scope>
    <source>
        <strain evidence="1">WLY-B-L2</strain>
    </source>
</reference>
<dbReference type="EMBL" id="JAJJPB010000054">
    <property type="protein sequence ID" value="MCC9296825.1"/>
    <property type="molecule type" value="Genomic_DNA"/>
</dbReference>
<dbReference type="Proteomes" id="UP001165422">
    <property type="component" value="Unassembled WGS sequence"/>
</dbReference>
<gene>
    <name evidence="1" type="ORF">LN736_18510</name>
</gene>
<name>A0ABS8NCK4_9CLOT</name>
<keyword evidence="2" id="KW-1185">Reference proteome</keyword>